<evidence type="ECO:0000256" key="3">
    <source>
        <dbReference type="PROSITE-ProRule" id="PRU00023"/>
    </source>
</evidence>
<evidence type="ECO:0000313" key="4">
    <source>
        <dbReference type="EMBL" id="CEM37720.1"/>
    </source>
</evidence>
<keyword evidence="2 3" id="KW-0040">ANK repeat</keyword>
<feature type="repeat" description="ANK" evidence="3">
    <location>
        <begin position="424"/>
        <end position="456"/>
    </location>
</feature>
<dbReference type="Pfam" id="PF00023">
    <property type="entry name" value="Ank"/>
    <property type="match status" value="1"/>
</dbReference>
<name>A0A0G4H253_9ALVE</name>
<protein>
    <submittedName>
        <fullName evidence="4">Uncharacterized protein</fullName>
    </submittedName>
</protein>
<dbReference type="PhylomeDB" id="A0A0G4H253"/>
<organism evidence="4">
    <name type="scientific">Chromera velia CCMP2878</name>
    <dbReference type="NCBI Taxonomy" id="1169474"/>
    <lineage>
        <taxon>Eukaryota</taxon>
        <taxon>Sar</taxon>
        <taxon>Alveolata</taxon>
        <taxon>Colpodellida</taxon>
        <taxon>Chromeraceae</taxon>
        <taxon>Chromera</taxon>
    </lineage>
</organism>
<dbReference type="Gene3D" id="1.25.40.20">
    <property type="entry name" value="Ankyrin repeat-containing domain"/>
    <property type="match status" value="2"/>
</dbReference>
<dbReference type="AlphaFoldDB" id="A0A0G4H253"/>
<reference evidence="4" key="1">
    <citation type="submission" date="2014-11" db="EMBL/GenBank/DDBJ databases">
        <authorList>
            <person name="Otto D Thomas"/>
            <person name="Naeem Raeece"/>
        </authorList>
    </citation>
    <scope>NUCLEOTIDE SEQUENCE</scope>
</reference>
<keyword evidence="1" id="KW-0677">Repeat</keyword>
<dbReference type="PROSITE" id="PS50297">
    <property type="entry name" value="ANK_REP_REGION"/>
    <property type="match status" value="1"/>
</dbReference>
<dbReference type="VEuPathDB" id="CryptoDB:Cvel_24392"/>
<dbReference type="SUPFAM" id="SSF48403">
    <property type="entry name" value="Ankyrin repeat"/>
    <property type="match status" value="2"/>
</dbReference>
<dbReference type="EMBL" id="CDMZ01001799">
    <property type="protein sequence ID" value="CEM37720.1"/>
    <property type="molecule type" value="Genomic_DNA"/>
</dbReference>
<evidence type="ECO:0000256" key="1">
    <source>
        <dbReference type="ARBA" id="ARBA00022737"/>
    </source>
</evidence>
<gene>
    <name evidence="4" type="ORF">Cvel_24392</name>
</gene>
<dbReference type="PROSITE" id="PS50088">
    <property type="entry name" value="ANK_REPEAT"/>
    <property type="match status" value="1"/>
</dbReference>
<proteinExistence type="predicted"/>
<dbReference type="PANTHER" id="PTHR24171">
    <property type="entry name" value="ANKYRIN REPEAT DOMAIN-CONTAINING PROTEIN 39-RELATED"/>
    <property type="match status" value="1"/>
</dbReference>
<accession>A0A0G4H253</accession>
<dbReference type="InterPro" id="IPR036770">
    <property type="entry name" value="Ankyrin_rpt-contain_sf"/>
</dbReference>
<dbReference type="PRINTS" id="PR01415">
    <property type="entry name" value="ANKYRIN"/>
</dbReference>
<sequence length="497" mass="54743">MQSQGHHEGSDVLRRLEIFKAALYRSFENSAATIDHLSKLIAKRQAESEGDAAASPQFPSPFVPPDSDAFMRMEETLSAFNRKIQGQLQAEVAKFFQMDVSSLYEVGIGEVIRSFRPITSETVQQVISDFTSGKTNSADLRLCLKAGADVDGFVGGKTALMKAVSSRPPAGRSEAVTRAVQLLVRDGADINLQTPEVLQLGESDGGGGGEESERIAKGSTALMIASKKGEWESASLLVKEKAYVETENGEGETALKIAGQVVNRRFRPDSEAMQTPSGRQKRATAEGLLIDLVKKTPESKVREVRLGCNNLLHFAASYDLRDFAQICLSKRLDINTVGALRLPPLRMASALLHVDLVELFLSHGAEVGVPDVMDGRTALSWVARFRYFDPRERTREETREKAERVVKLLVEHGADINERSVLPPADTPLHDAVRAHAKLRVQVLLDNGADPRVRNGRGENVYQLAARLANETGNKRYREIIELLDSRRRETEDGKSE</sequence>
<evidence type="ECO:0000256" key="2">
    <source>
        <dbReference type="ARBA" id="ARBA00023043"/>
    </source>
</evidence>
<dbReference type="SMART" id="SM00248">
    <property type="entry name" value="ANK"/>
    <property type="match status" value="6"/>
</dbReference>
<dbReference type="InterPro" id="IPR002110">
    <property type="entry name" value="Ankyrin_rpt"/>
</dbReference>